<evidence type="ECO:0000256" key="1">
    <source>
        <dbReference type="ARBA" id="ARBA00004123"/>
    </source>
</evidence>
<dbReference type="PANTHER" id="PTHR45614">
    <property type="entry name" value="MYB PROTEIN-RELATED"/>
    <property type="match status" value="1"/>
</dbReference>
<evidence type="ECO:0000313" key="5">
    <source>
        <dbReference type="EMBL" id="KAG5586988.1"/>
    </source>
</evidence>
<dbReference type="GO" id="GO:0010597">
    <property type="term" value="P:green leaf volatile biosynthetic process"/>
    <property type="evidence" value="ECO:0007669"/>
    <property type="project" value="UniProtKB-ARBA"/>
</dbReference>
<dbReference type="PANTHER" id="PTHR45614:SF295">
    <property type="entry name" value="SUCROSE RESPONSIVE ELEMENT BINDING PROTEIN"/>
    <property type="match status" value="1"/>
</dbReference>
<dbReference type="InterPro" id="IPR009057">
    <property type="entry name" value="Homeodomain-like_sf"/>
</dbReference>
<protein>
    <submittedName>
        <fullName evidence="5">Uncharacterized protein</fullName>
    </submittedName>
</protein>
<dbReference type="OrthoDB" id="2143914at2759"/>
<name>A0A9J5XI89_SOLCO</name>
<proteinExistence type="predicted"/>
<dbReference type="InterPro" id="IPR017930">
    <property type="entry name" value="Myb_dom"/>
</dbReference>
<evidence type="ECO:0000313" key="6">
    <source>
        <dbReference type="Proteomes" id="UP000824120"/>
    </source>
</evidence>
<accession>A0A9J5XI89</accession>
<evidence type="ECO:0000256" key="2">
    <source>
        <dbReference type="ARBA" id="ARBA00023242"/>
    </source>
</evidence>
<dbReference type="InterPro" id="IPR050560">
    <property type="entry name" value="MYB_TF"/>
</dbReference>
<organism evidence="5 6">
    <name type="scientific">Solanum commersonii</name>
    <name type="common">Commerson's wild potato</name>
    <name type="synonym">Commerson's nightshade</name>
    <dbReference type="NCBI Taxonomy" id="4109"/>
    <lineage>
        <taxon>Eukaryota</taxon>
        <taxon>Viridiplantae</taxon>
        <taxon>Streptophyta</taxon>
        <taxon>Embryophyta</taxon>
        <taxon>Tracheophyta</taxon>
        <taxon>Spermatophyta</taxon>
        <taxon>Magnoliopsida</taxon>
        <taxon>eudicotyledons</taxon>
        <taxon>Gunneridae</taxon>
        <taxon>Pentapetalae</taxon>
        <taxon>asterids</taxon>
        <taxon>lamiids</taxon>
        <taxon>Solanales</taxon>
        <taxon>Solanaceae</taxon>
        <taxon>Solanoideae</taxon>
        <taxon>Solaneae</taxon>
        <taxon>Solanum</taxon>
    </lineage>
</organism>
<feature type="domain" description="HTH myb-type" evidence="4">
    <location>
        <begin position="62"/>
        <end position="110"/>
    </location>
</feature>
<feature type="domain" description="HTH myb-type" evidence="4">
    <location>
        <begin position="1"/>
        <end position="59"/>
    </location>
</feature>
<dbReference type="SMART" id="SM00717">
    <property type="entry name" value="SANT"/>
    <property type="match status" value="2"/>
</dbReference>
<evidence type="ECO:0000259" key="3">
    <source>
        <dbReference type="PROSITE" id="PS50090"/>
    </source>
</evidence>
<feature type="domain" description="Myb-like" evidence="3">
    <location>
        <begin position="56"/>
        <end position="106"/>
    </location>
</feature>
<evidence type="ECO:0000259" key="4">
    <source>
        <dbReference type="PROSITE" id="PS51294"/>
    </source>
</evidence>
<keyword evidence="6" id="KW-1185">Reference proteome</keyword>
<dbReference type="CDD" id="cd00167">
    <property type="entry name" value="SANT"/>
    <property type="match status" value="2"/>
</dbReference>
<comment type="caution">
    <text evidence="5">The sequence shown here is derived from an EMBL/GenBank/DDBJ whole genome shotgun (WGS) entry which is preliminary data.</text>
</comment>
<dbReference type="GO" id="GO:0000981">
    <property type="term" value="F:DNA-binding transcription factor activity, RNA polymerase II-specific"/>
    <property type="evidence" value="ECO:0007669"/>
    <property type="project" value="TreeGrafter"/>
</dbReference>
<sequence length="230" mass="26603">MKKKGKIKHQYWNPEEEKQLQKLIEKYGAEHWSLICQLIPNRSGKSCRLRWCDQHSPQIDDQPFTPKEDDIIIKAYAKFSNQWALIAHLLLGQTNNMTKNYWKFTLKRKHPYMTSTNPGSLYESNLSNLDFSKSPQLFHYPPVAPPGRILPLSVISPIMSNPPTYLSPFEYDLSILVMSDPSTSLILSLPRFRSSNNLNWVNQIEQVVQLTLVLSSEPTINKSLFTQNQI</sequence>
<dbReference type="SUPFAM" id="SSF46689">
    <property type="entry name" value="Homeodomain-like"/>
    <property type="match status" value="1"/>
</dbReference>
<dbReference type="Pfam" id="PF00249">
    <property type="entry name" value="Myb_DNA-binding"/>
    <property type="match status" value="2"/>
</dbReference>
<comment type="subcellular location">
    <subcellularLocation>
        <location evidence="1">Nucleus</location>
    </subcellularLocation>
</comment>
<dbReference type="InterPro" id="IPR001005">
    <property type="entry name" value="SANT/Myb"/>
</dbReference>
<dbReference type="AlphaFoldDB" id="A0A9J5XI89"/>
<reference evidence="5 6" key="1">
    <citation type="submission" date="2020-09" db="EMBL/GenBank/DDBJ databases">
        <title>De no assembly of potato wild relative species, Solanum commersonii.</title>
        <authorList>
            <person name="Cho K."/>
        </authorList>
    </citation>
    <scope>NUCLEOTIDE SEQUENCE [LARGE SCALE GENOMIC DNA]</scope>
    <source>
        <strain evidence="5">LZ3.2</strain>
        <tissue evidence="5">Leaf</tissue>
    </source>
</reference>
<dbReference type="Gene3D" id="1.10.10.60">
    <property type="entry name" value="Homeodomain-like"/>
    <property type="match status" value="2"/>
</dbReference>
<feature type="domain" description="Myb-like" evidence="3">
    <location>
        <begin position="4"/>
        <end position="51"/>
    </location>
</feature>
<keyword evidence="2" id="KW-0539">Nucleus</keyword>
<dbReference type="GO" id="GO:0000978">
    <property type="term" value="F:RNA polymerase II cis-regulatory region sequence-specific DNA binding"/>
    <property type="evidence" value="ECO:0007669"/>
    <property type="project" value="TreeGrafter"/>
</dbReference>
<dbReference type="PROSITE" id="PS50090">
    <property type="entry name" value="MYB_LIKE"/>
    <property type="match status" value="2"/>
</dbReference>
<gene>
    <name evidence="5" type="ORF">H5410_047422</name>
</gene>
<dbReference type="EMBL" id="JACXVP010000009">
    <property type="protein sequence ID" value="KAG5586988.1"/>
    <property type="molecule type" value="Genomic_DNA"/>
</dbReference>
<dbReference type="GO" id="GO:0005634">
    <property type="term" value="C:nucleus"/>
    <property type="evidence" value="ECO:0007669"/>
    <property type="project" value="UniProtKB-SubCell"/>
</dbReference>
<dbReference type="Proteomes" id="UP000824120">
    <property type="component" value="Chromosome 9"/>
</dbReference>
<dbReference type="PROSITE" id="PS51294">
    <property type="entry name" value="HTH_MYB"/>
    <property type="match status" value="2"/>
</dbReference>